<dbReference type="Proteomes" id="UP001166286">
    <property type="component" value="Unassembled WGS sequence"/>
</dbReference>
<evidence type="ECO:0000313" key="2">
    <source>
        <dbReference type="EMBL" id="KAK0514820.1"/>
    </source>
</evidence>
<sequence length="567" mass="64558">MPFATQTNLKDPNIATINGQDIGRQCRHRHTIQEWETIKDYFTLIYLQEGNTLEDARREVKFKYNFEASVRQYKKMVKEWGLEKHFKATDLRILAKKRDKRARERGVGTTFLVRGVTLDDERLERFSRRETVRLDNHTSPCAVTPAGVSYYTPGPVIGDATPEGGLDNGVTSRIGHEAQSRGSLPPTSIHGTQFLNRWATFISHTRHHDDIIASTTIISVSFEHIVKFKEQDLATDCHPHQNAGHGIICRGSFADENATTRFLWQARNLVFELAKTMLDTGEKQESMRASRPTKLSQIFYWISPQSSESLSTSKTKLFLESVANSSLCQSLLGFDSRGMPRWLGDLQQMTSEEGSRTEELGCLCFGDPAVPYPEMEIITILARSEETDPTMDPSLLRICLWVDPTEERRNCCYCHSKGMILDFVNSGGAVKINVPLFGANNLGPIFDWAHFNHCYRTAIEHGYYTWKELEYKFQGTAQTLHICSAHETTSVGSEVHVIEDLDTRFARERRPNGHMCYEVFDSFPLDTTSWFCSVSGGIHSIRKAFWDLGWHSGLFNNNIVFERRSVS</sequence>
<evidence type="ECO:0000313" key="3">
    <source>
        <dbReference type="Proteomes" id="UP001166286"/>
    </source>
</evidence>
<dbReference type="InterPro" id="IPR025676">
    <property type="entry name" value="Clr5_dom"/>
</dbReference>
<feature type="domain" description="Clr5" evidence="1">
    <location>
        <begin position="33"/>
        <end position="84"/>
    </location>
</feature>
<accession>A0AA39R6Q2</accession>
<reference evidence="2" key="1">
    <citation type="submission" date="2023-03" db="EMBL/GenBank/DDBJ databases">
        <title>Complete genome of Cladonia borealis.</title>
        <authorList>
            <person name="Park H."/>
        </authorList>
    </citation>
    <scope>NUCLEOTIDE SEQUENCE</scope>
    <source>
        <strain evidence="2">ANT050790</strain>
    </source>
</reference>
<gene>
    <name evidence="2" type="ORF">JMJ35_002199</name>
</gene>
<dbReference type="EMBL" id="JAFEKC020000004">
    <property type="protein sequence ID" value="KAK0514820.1"/>
    <property type="molecule type" value="Genomic_DNA"/>
</dbReference>
<comment type="caution">
    <text evidence="2">The sequence shown here is derived from an EMBL/GenBank/DDBJ whole genome shotgun (WGS) entry which is preliminary data.</text>
</comment>
<organism evidence="2 3">
    <name type="scientific">Cladonia borealis</name>
    <dbReference type="NCBI Taxonomy" id="184061"/>
    <lineage>
        <taxon>Eukaryota</taxon>
        <taxon>Fungi</taxon>
        <taxon>Dikarya</taxon>
        <taxon>Ascomycota</taxon>
        <taxon>Pezizomycotina</taxon>
        <taxon>Lecanoromycetes</taxon>
        <taxon>OSLEUM clade</taxon>
        <taxon>Lecanoromycetidae</taxon>
        <taxon>Lecanorales</taxon>
        <taxon>Lecanorineae</taxon>
        <taxon>Cladoniaceae</taxon>
        <taxon>Cladonia</taxon>
    </lineage>
</organism>
<proteinExistence type="predicted"/>
<dbReference type="Pfam" id="PF14420">
    <property type="entry name" value="Clr5"/>
    <property type="match status" value="1"/>
</dbReference>
<dbReference type="AlphaFoldDB" id="A0AA39R6Q2"/>
<protein>
    <recommendedName>
        <fullName evidence="1">Clr5 domain-containing protein</fullName>
    </recommendedName>
</protein>
<name>A0AA39R6Q2_9LECA</name>
<evidence type="ECO:0000259" key="1">
    <source>
        <dbReference type="Pfam" id="PF14420"/>
    </source>
</evidence>
<dbReference type="PANTHER" id="PTHR38788:SF3">
    <property type="entry name" value="CLR5 DOMAIN-CONTAINING PROTEIN"/>
    <property type="match status" value="1"/>
</dbReference>
<dbReference type="PANTHER" id="PTHR38788">
    <property type="entry name" value="CLR5 DOMAIN-CONTAINING PROTEIN"/>
    <property type="match status" value="1"/>
</dbReference>
<keyword evidence="3" id="KW-1185">Reference proteome</keyword>